<dbReference type="GeneID" id="81409538"/>
<evidence type="ECO:0000313" key="2">
    <source>
        <dbReference type="EMBL" id="KAJ5121663.1"/>
    </source>
</evidence>
<evidence type="ECO:0000256" key="1">
    <source>
        <dbReference type="SAM" id="MobiDB-lite"/>
    </source>
</evidence>
<dbReference type="OrthoDB" id="5296805at2759"/>
<dbReference type="AlphaFoldDB" id="A0A9W9GJN4"/>
<proteinExistence type="predicted"/>
<accession>A0A9W9GJN4</accession>
<reference evidence="2" key="1">
    <citation type="submission" date="2022-11" db="EMBL/GenBank/DDBJ databases">
        <authorList>
            <person name="Petersen C."/>
        </authorList>
    </citation>
    <scope>NUCLEOTIDE SEQUENCE</scope>
    <source>
        <strain evidence="2">IBT 22155</strain>
    </source>
</reference>
<reference evidence="2" key="2">
    <citation type="journal article" date="2023" name="IMA Fungus">
        <title>Comparative genomic study of the Penicillium genus elucidates a diverse pangenome and 15 lateral gene transfer events.</title>
        <authorList>
            <person name="Petersen C."/>
            <person name="Sorensen T."/>
            <person name="Nielsen M.R."/>
            <person name="Sondergaard T.E."/>
            <person name="Sorensen J.L."/>
            <person name="Fitzpatrick D.A."/>
            <person name="Frisvad J.C."/>
            <person name="Nielsen K.L."/>
        </authorList>
    </citation>
    <scope>NUCLEOTIDE SEQUENCE</scope>
    <source>
        <strain evidence="2">IBT 22155</strain>
    </source>
</reference>
<feature type="region of interest" description="Disordered" evidence="1">
    <location>
        <begin position="294"/>
        <end position="337"/>
    </location>
</feature>
<dbReference type="Proteomes" id="UP001149079">
    <property type="component" value="Unassembled WGS sequence"/>
</dbReference>
<feature type="region of interest" description="Disordered" evidence="1">
    <location>
        <begin position="140"/>
        <end position="165"/>
    </location>
</feature>
<evidence type="ECO:0000313" key="3">
    <source>
        <dbReference type="Proteomes" id="UP001149079"/>
    </source>
</evidence>
<keyword evidence="3" id="KW-1185">Reference proteome</keyword>
<dbReference type="EMBL" id="JAPQKL010000007">
    <property type="protein sequence ID" value="KAJ5121663.1"/>
    <property type="molecule type" value="Genomic_DNA"/>
</dbReference>
<sequence>MPLETKGTNTSDKDDEISDKEDALYREWSTVMKPGDVLHELLQTKEHMRSLFHGLRRQVKSLSFRSQLYDDGQLTIYDRVLLRLYEDGHTMQAYGLFEFYLAQHLGIKDCDSREEINSVLAAHFAAQSILDKGPISEIPVTSTPTVERQTQDIETRKAPQSADKEKSPYLDKLLQVYQNAKADYYSLEVTEVTEATESHRERTNIVVRFLRDTAENLLRYLNEVDKGNALIPEVEDIIKVSQEHANKLAGGRKRKFEHRERISRGNPTVGSYLPQYRYGVRDRYVPGPERWDRGYLSPGHETPRHGADSHANNFAMEPKRPGNNESSHGRAGTDRPL</sequence>
<organism evidence="2 3">
    <name type="scientific">Penicillium bovifimosum</name>
    <dbReference type="NCBI Taxonomy" id="126998"/>
    <lineage>
        <taxon>Eukaryota</taxon>
        <taxon>Fungi</taxon>
        <taxon>Dikarya</taxon>
        <taxon>Ascomycota</taxon>
        <taxon>Pezizomycotina</taxon>
        <taxon>Eurotiomycetes</taxon>
        <taxon>Eurotiomycetidae</taxon>
        <taxon>Eurotiales</taxon>
        <taxon>Aspergillaceae</taxon>
        <taxon>Penicillium</taxon>
    </lineage>
</organism>
<protein>
    <submittedName>
        <fullName evidence="2">Uncharacterized protein</fullName>
    </submittedName>
</protein>
<name>A0A9W9GJN4_9EURO</name>
<gene>
    <name evidence="2" type="ORF">N7515_009624</name>
</gene>
<feature type="compositionally biased region" description="Basic and acidic residues" evidence="1">
    <location>
        <begin position="149"/>
        <end position="165"/>
    </location>
</feature>
<comment type="caution">
    <text evidence="2">The sequence shown here is derived from an EMBL/GenBank/DDBJ whole genome shotgun (WGS) entry which is preliminary data.</text>
</comment>
<dbReference type="RefSeq" id="XP_056518167.1">
    <property type="nucleotide sequence ID" value="XM_056670368.1"/>
</dbReference>
<feature type="compositionally biased region" description="Basic and acidic residues" evidence="1">
    <location>
        <begin position="317"/>
        <end position="337"/>
    </location>
</feature>